<protein>
    <recommendedName>
        <fullName evidence="4">HXXEE domain-containing protein</fullName>
    </recommendedName>
</protein>
<keyword evidence="1" id="KW-0472">Membrane</keyword>
<keyword evidence="3" id="KW-1185">Reference proteome</keyword>
<evidence type="ECO:0000256" key="1">
    <source>
        <dbReference type="SAM" id="Phobius"/>
    </source>
</evidence>
<organism evidence="2 3">
    <name type="scientific">Boudabousia liubingyangii</name>
    <dbReference type="NCBI Taxonomy" id="1921764"/>
    <lineage>
        <taxon>Bacteria</taxon>
        <taxon>Bacillati</taxon>
        <taxon>Actinomycetota</taxon>
        <taxon>Actinomycetes</taxon>
        <taxon>Actinomycetales</taxon>
        <taxon>Actinomycetaceae</taxon>
        <taxon>Boudabousia</taxon>
    </lineage>
</organism>
<feature type="transmembrane region" description="Helical" evidence="1">
    <location>
        <begin position="47"/>
        <end position="68"/>
    </location>
</feature>
<reference evidence="2 3" key="1">
    <citation type="submission" date="2016-11" db="EMBL/GenBank/DDBJ databases">
        <title>Actinomyces gypaetusis sp. nov. isolated from the vulture Gypaetus barbatus in Qinghai Tibet Plateau China.</title>
        <authorList>
            <person name="Meng X."/>
        </authorList>
    </citation>
    <scope>NUCLEOTIDE SEQUENCE [LARGE SCALE GENOMIC DNA]</scope>
    <source>
        <strain evidence="2 3">VUL4_2</strain>
    </source>
</reference>
<gene>
    <name evidence="2" type="ORF">BSR29_02985</name>
</gene>
<dbReference type="STRING" id="1921764.BSR28_06185"/>
<keyword evidence="1" id="KW-1133">Transmembrane helix</keyword>
<sequence>MLPWLHRNREHLLALMKNLRLQPVAFTRIALEELTLLSVIALFLPPVWFTAATIAYGFHLAVHCVQMLVTYQRGCFLPQWSAPIQLPIVALLIWGMSHHHSSGLLTASLIMIGVMVLNLVLMHALTVRLQQQ</sequence>
<accession>A0A1Q5PMT7</accession>
<dbReference type="EMBL" id="MQSV01000002">
    <property type="protein sequence ID" value="OKL48837.1"/>
    <property type="molecule type" value="Genomic_DNA"/>
</dbReference>
<dbReference type="Proteomes" id="UP000186785">
    <property type="component" value="Unassembled WGS sequence"/>
</dbReference>
<keyword evidence="1" id="KW-0812">Transmembrane</keyword>
<dbReference type="AlphaFoldDB" id="A0A1Q5PMT7"/>
<name>A0A1Q5PMT7_9ACTO</name>
<comment type="caution">
    <text evidence="2">The sequence shown here is derived from an EMBL/GenBank/DDBJ whole genome shotgun (WGS) entry which is preliminary data.</text>
</comment>
<evidence type="ECO:0000313" key="2">
    <source>
        <dbReference type="EMBL" id="OKL48837.1"/>
    </source>
</evidence>
<feature type="transmembrane region" description="Helical" evidence="1">
    <location>
        <begin position="103"/>
        <end position="125"/>
    </location>
</feature>
<evidence type="ECO:0000313" key="3">
    <source>
        <dbReference type="Proteomes" id="UP000186785"/>
    </source>
</evidence>
<proteinExistence type="predicted"/>
<evidence type="ECO:0008006" key="4">
    <source>
        <dbReference type="Google" id="ProtNLM"/>
    </source>
</evidence>